<dbReference type="EMBL" id="CR555307">
    <property type="protein sequence ID" value="CAI10276.1"/>
    <property type="molecule type" value="Genomic_DNA"/>
</dbReference>
<keyword evidence="3" id="KW-1185">Reference proteome</keyword>
<protein>
    <submittedName>
        <fullName evidence="2">Uncharacterized protein</fullName>
    </submittedName>
</protein>
<feature type="compositionally biased region" description="Polar residues" evidence="1">
    <location>
        <begin position="36"/>
        <end position="46"/>
    </location>
</feature>
<dbReference type="AlphaFoldDB" id="Q5NXD8"/>
<evidence type="ECO:0000256" key="1">
    <source>
        <dbReference type="SAM" id="MobiDB-lite"/>
    </source>
</evidence>
<dbReference type="KEGG" id="eba:p1B36"/>
<accession>Q5NXD8</accession>
<proteinExistence type="predicted"/>
<dbReference type="Proteomes" id="UP000006552">
    <property type="component" value="Plasmid 1"/>
</dbReference>
<sequence>MQQKSFVPTLVLGAAHLDACCHRVVASPFFPITQTVSPSGKPNPSSICPFGRAGGSRDA</sequence>
<name>Q5NXD8_AROAE</name>
<organism evidence="2 3">
    <name type="scientific">Aromatoleum aromaticum (strain DSM 19018 / LMG 30748 / EbN1)</name>
    <name type="common">Azoarcus sp. (strain EbN1)</name>
    <dbReference type="NCBI Taxonomy" id="76114"/>
    <lineage>
        <taxon>Bacteria</taxon>
        <taxon>Pseudomonadati</taxon>
        <taxon>Pseudomonadota</taxon>
        <taxon>Betaproteobacteria</taxon>
        <taxon>Rhodocyclales</taxon>
        <taxon>Rhodocyclaceae</taxon>
        <taxon>Aromatoleum</taxon>
    </lineage>
</organism>
<dbReference type="HOGENOM" id="CLU_2950145_0_0_4"/>
<feature type="region of interest" description="Disordered" evidence="1">
    <location>
        <begin position="36"/>
        <end position="59"/>
    </location>
</feature>
<reference evidence="2 3" key="1">
    <citation type="journal article" date="2005" name="Arch. Microbiol.">
        <title>The genome sequence of an anaerobic aromatic-degrading denitrifying bacterium, strain EbN1.</title>
        <authorList>
            <person name="Rabus R."/>
            <person name="Kube M."/>
            <person name="Heider J."/>
            <person name="Beck A."/>
            <person name="Heitmann K."/>
            <person name="Widdel F."/>
            <person name="Reinhardt R."/>
        </authorList>
    </citation>
    <scope>NUCLEOTIDE SEQUENCE [LARGE SCALE GENOMIC DNA]</scope>
    <source>
        <strain evidence="3">EbN1</strain>
        <plasmid evidence="3">Plasmid pAzo1</plasmid>
    </source>
</reference>
<evidence type="ECO:0000313" key="2">
    <source>
        <dbReference type="EMBL" id="CAI10276.1"/>
    </source>
</evidence>
<gene>
    <name evidence="2" type="ORF">p1B36</name>
</gene>
<evidence type="ECO:0000313" key="3">
    <source>
        <dbReference type="Proteomes" id="UP000006552"/>
    </source>
</evidence>
<geneLocation type="plasmid" evidence="3">
    <name>pAzo1</name>
</geneLocation>
<keyword evidence="2" id="KW-0614">Plasmid</keyword>